<dbReference type="OrthoDB" id="8255987at2"/>
<gene>
    <name evidence="1" type="ORF">AS156_35245</name>
</gene>
<evidence type="ECO:0000313" key="1">
    <source>
        <dbReference type="EMBL" id="KWV58086.1"/>
    </source>
</evidence>
<evidence type="ECO:0000313" key="2">
    <source>
        <dbReference type="Proteomes" id="UP000057737"/>
    </source>
</evidence>
<organism evidence="1 2">
    <name type="scientific">Bradyrhizobium macuxiense</name>
    <dbReference type="NCBI Taxonomy" id="1755647"/>
    <lineage>
        <taxon>Bacteria</taxon>
        <taxon>Pseudomonadati</taxon>
        <taxon>Pseudomonadota</taxon>
        <taxon>Alphaproteobacteria</taxon>
        <taxon>Hyphomicrobiales</taxon>
        <taxon>Nitrobacteraceae</taxon>
        <taxon>Bradyrhizobium</taxon>
    </lineage>
</organism>
<reference evidence="1 2" key="1">
    <citation type="submission" date="2015-11" db="EMBL/GenBank/DDBJ databases">
        <title>Draft Genome Sequence of the Strain BR 10303 (Bradyrhizobium sp.) isolated from nodules of Centrolobium paraense.</title>
        <authorList>
            <person name="Zelli J.E."/>
            <person name="Simoes-Araujo J.L."/>
            <person name="Barauna A.C."/>
            <person name="Silva K."/>
        </authorList>
    </citation>
    <scope>NUCLEOTIDE SEQUENCE [LARGE SCALE GENOMIC DNA]</scope>
    <source>
        <strain evidence="1 2">BR 10303</strain>
    </source>
</reference>
<dbReference type="EMBL" id="LNCU01000039">
    <property type="protein sequence ID" value="KWV58086.1"/>
    <property type="molecule type" value="Genomic_DNA"/>
</dbReference>
<dbReference type="RefSeq" id="WP_066503744.1">
    <property type="nucleotide sequence ID" value="NZ_LNCU01000039.1"/>
</dbReference>
<proteinExistence type="predicted"/>
<sequence>MTRSFRNGADAKLLTEALAALRELVARAREASDESFDDGHSVDTWKSAEFSAAIERAEAVIAKARKGVPRTE</sequence>
<dbReference type="AlphaFoldDB" id="A0A120FQ73"/>
<dbReference type="Proteomes" id="UP000057737">
    <property type="component" value="Unassembled WGS sequence"/>
</dbReference>
<name>A0A120FQ73_9BRAD</name>
<comment type="caution">
    <text evidence="1">The sequence shown here is derived from an EMBL/GenBank/DDBJ whole genome shotgun (WGS) entry which is preliminary data.</text>
</comment>
<keyword evidence="2" id="KW-1185">Reference proteome</keyword>
<accession>A0A120FQ73</accession>
<protein>
    <submittedName>
        <fullName evidence="1">Uncharacterized protein</fullName>
    </submittedName>
</protein>